<dbReference type="Pfam" id="PF13715">
    <property type="entry name" value="CarbopepD_reg_2"/>
    <property type="match status" value="1"/>
</dbReference>
<dbReference type="RefSeq" id="WP_199112420.1">
    <property type="nucleotide sequence ID" value="NZ_JAELVQ010000001.1"/>
</dbReference>
<organism evidence="2 3">
    <name type="scientific">Snuella sedimenti</name>
    <dbReference type="NCBI Taxonomy" id="2798802"/>
    <lineage>
        <taxon>Bacteria</taxon>
        <taxon>Pseudomonadati</taxon>
        <taxon>Bacteroidota</taxon>
        <taxon>Flavobacteriia</taxon>
        <taxon>Flavobacteriales</taxon>
        <taxon>Flavobacteriaceae</taxon>
        <taxon>Snuella</taxon>
    </lineage>
</organism>
<protein>
    <submittedName>
        <fullName evidence="2">Carboxypeptidase-like regulatory domain-containing protein</fullName>
    </submittedName>
</protein>
<sequence>MKHLALLSFLLFTSFCFGQNNGMIVGKIMDKELDNSPLVLANVSVKGTDLRANTDITGLFLIENLKDGDYTLVCSFLGYETKEVKVRVQSEKPAEVKLSLGASSISLDDLEAITSIAQKEDKTSTN</sequence>
<dbReference type="EMBL" id="JAELVQ010000001">
    <property type="protein sequence ID" value="MBJ6366727.1"/>
    <property type="molecule type" value="Genomic_DNA"/>
</dbReference>
<feature type="signal peptide" evidence="1">
    <location>
        <begin position="1"/>
        <end position="18"/>
    </location>
</feature>
<dbReference type="AlphaFoldDB" id="A0A8J7IZJ1"/>
<comment type="caution">
    <text evidence="2">The sequence shown here is derived from an EMBL/GenBank/DDBJ whole genome shotgun (WGS) entry which is preliminary data.</text>
</comment>
<evidence type="ECO:0000256" key="1">
    <source>
        <dbReference type="SAM" id="SignalP"/>
    </source>
</evidence>
<keyword evidence="2" id="KW-0378">Hydrolase</keyword>
<evidence type="ECO:0000313" key="2">
    <source>
        <dbReference type="EMBL" id="MBJ6366727.1"/>
    </source>
</evidence>
<dbReference type="Proteomes" id="UP000610931">
    <property type="component" value="Unassembled WGS sequence"/>
</dbReference>
<dbReference type="GO" id="GO:0004180">
    <property type="term" value="F:carboxypeptidase activity"/>
    <property type="evidence" value="ECO:0007669"/>
    <property type="project" value="UniProtKB-KW"/>
</dbReference>
<reference evidence="2" key="1">
    <citation type="submission" date="2020-12" db="EMBL/GenBank/DDBJ databases">
        <title>Snuella sp. nov., isolated from sediment in Incheon.</title>
        <authorList>
            <person name="Kim W."/>
        </authorList>
    </citation>
    <scope>NUCLEOTIDE SEQUENCE</scope>
    <source>
        <strain evidence="2">CAU 1569</strain>
    </source>
</reference>
<keyword evidence="2" id="KW-0645">Protease</keyword>
<keyword evidence="2" id="KW-0121">Carboxypeptidase</keyword>
<dbReference type="InterPro" id="IPR008969">
    <property type="entry name" value="CarboxyPept-like_regulatory"/>
</dbReference>
<gene>
    <name evidence="2" type="ORF">JF259_01370</name>
</gene>
<evidence type="ECO:0000313" key="3">
    <source>
        <dbReference type="Proteomes" id="UP000610931"/>
    </source>
</evidence>
<keyword evidence="3" id="KW-1185">Reference proteome</keyword>
<feature type="chain" id="PRO_5035311194" evidence="1">
    <location>
        <begin position="19"/>
        <end position="126"/>
    </location>
</feature>
<dbReference type="SUPFAM" id="SSF49464">
    <property type="entry name" value="Carboxypeptidase regulatory domain-like"/>
    <property type="match status" value="1"/>
</dbReference>
<keyword evidence="1" id="KW-0732">Signal</keyword>
<name>A0A8J7IZJ1_9FLAO</name>
<proteinExistence type="predicted"/>
<accession>A0A8J7IZJ1</accession>
<dbReference type="Gene3D" id="2.60.40.1120">
    <property type="entry name" value="Carboxypeptidase-like, regulatory domain"/>
    <property type="match status" value="1"/>
</dbReference>